<dbReference type="AlphaFoldDB" id="A0A074ZQM5"/>
<dbReference type="GeneID" id="20319142"/>
<organism evidence="1 2">
    <name type="scientific">Opisthorchis viverrini</name>
    <name type="common">Southeast Asian liver fluke</name>
    <dbReference type="NCBI Taxonomy" id="6198"/>
    <lineage>
        <taxon>Eukaryota</taxon>
        <taxon>Metazoa</taxon>
        <taxon>Spiralia</taxon>
        <taxon>Lophotrochozoa</taxon>
        <taxon>Platyhelminthes</taxon>
        <taxon>Trematoda</taxon>
        <taxon>Digenea</taxon>
        <taxon>Opisthorchiida</taxon>
        <taxon>Opisthorchiata</taxon>
        <taxon>Opisthorchiidae</taxon>
        <taxon>Opisthorchis</taxon>
    </lineage>
</organism>
<evidence type="ECO:0000313" key="1">
    <source>
        <dbReference type="EMBL" id="KER28122.1"/>
    </source>
</evidence>
<dbReference type="RefSeq" id="XP_009168101.1">
    <property type="nucleotide sequence ID" value="XM_009169837.1"/>
</dbReference>
<sequence>MPPNIKADRIESNLAVTLRSLAKDCTVCTETETTSAGSEISRLRTAAVPTKKTTGSLIPFGWDKLTPER</sequence>
<evidence type="ECO:0000313" key="2">
    <source>
        <dbReference type="Proteomes" id="UP000054324"/>
    </source>
</evidence>
<gene>
    <name evidence="1" type="ORF">T265_04960</name>
</gene>
<dbReference type="EMBL" id="KL596706">
    <property type="protein sequence ID" value="KER28122.1"/>
    <property type="molecule type" value="Genomic_DNA"/>
</dbReference>
<accession>A0A074ZQM5</accession>
<reference evidence="1 2" key="1">
    <citation type="submission" date="2013-11" db="EMBL/GenBank/DDBJ databases">
        <title>Opisthorchis viverrini - life in the bile duct.</title>
        <authorList>
            <person name="Young N.D."/>
            <person name="Nagarajan N."/>
            <person name="Lin S.J."/>
            <person name="Korhonen P.K."/>
            <person name="Jex A.R."/>
            <person name="Hall R.S."/>
            <person name="Safavi-Hemami H."/>
            <person name="Kaewkong W."/>
            <person name="Bertrand D."/>
            <person name="Gao S."/>
            <person name="Seet Q."/>
            <person name="Wongkham S."/>
            <person name="Teh B.T."/>
            <person name="Wongkham C."/>
            <person name="Intapan P.M."/>
            <person name="Maleewong W."/>
            <person name="Yang X."/>
            <person name="Hu M."/>
            <person name="Wang Z."/>
            <person name="Hofmann A."/>
            <person name="Sternberg P.W."/>
            <person name="Tan P."/>
            <person name="Wang J."/>
            <person name="Gasser R.B."/>
        </authorList>
    </citation>
    <scope>NUCLEOTIDE SEQUENCE [LARGE SCALE GENOMIC DNA]</scope>
</reference>
<dbReference type="KEGG" id="ovi:T265_04960"/>
<proteinExistence type="predicted"/>
<dbReference type="CTD" id="20319142"/>
<dbReference type="Proteomes" id="UP000054324">
    <property type="component" value="Unassembled WGS sequence"/>
</dbReference>
<name>A0A074ZQM5_OPIVI</name>
<keyword evidence="2" id="KW-1185">Reference proteome</keyword>
<protein>
    <submittedName>
        <fullName evidence="1">Uncharacterized protein</fullName>
    </submittedName>
</protein>